<sequence length="698" mass="74869">MHSSYTWPDRVFADVAYHFKTSKSQYHLLPEPGSYFGMQLSKLREKFGGQGSTPLIIMRLLESGEDEQQQTGTAILHRLLADVAKRDGKPCPLAYAAKDNASFRQVMLEPRLKCVKALAHRLDALVKGRPSCTAEGDAQAAKSVWQSIRLIALVARDPHAFDASFIGLAAFDASMKYIFASIKPSAGCKLQPSRTSSKVAFVADACATLPTDCLRGLAAAAVASLCGHPLVLWELVTRLASPVGVQGLVQAWEHSSDNPRLKFLLANMLKAASPRPALKADRMPTLAADCAKLVHALHADVADNGLVVACSRAVQFLLCPQLPTPLQQPEGLDLLVLTLHKAVKILLKHSRDAVPSEPCAVKDALAGLMDLVHGGVMHLKRCNAHKQLSTPHALDLMDALADLYFFKLAGINSFDHYSCDSMMVQLGRFLGQAVQDHTCAVERLATPRHLRAASELLSKFCACALVPGGQAASFASQAGQLSVLKFTWALLKSGAGGACVETSPSALTSDRREPVAAFVAHVLQQAVHAMGSQAQEQSMWDCIDLCCDFFGPAAASCHCLDWLEGRQTDVGSASQQPAPAANRHPALSCLKMLAVTADWHVVHGGGPPSLMLLGGAESPDARHTFTERLFKAIGKAVLLLSGCLHRASTVAALRKAGAVKSLQALLESPGMIQRSIPECIRVVEHWLAVLQQVRAHSA</sequence>
<name>A0AAW1Q0L1_9CHLO</name>
<accession>A0AAW1Q0L1</accession>
<evidence type="ECO:0000313" key="2">
    <source>
        <dbReference type="Proteomes" id="UP001489004"/>
    </source>
</evidence>
<gene>
    <name evidence="1" type="ORF">WJX72_006618</name>
</gene>
<dbReference type="Proteomes" id="UP001489004">
    <property type="component" value="Unassembled WGS sequence"/>
</dbReference>
<evidence type="ECO:0000313" key="1">
    <source>
        <dbReference type="EMBL" id="KAK9814483.1"/>
    </source>
</evidence>
<proteinExistence type="predicted"/>
<reference evidence="1 2" key="1">
    <citation type="journal article" date="2024" name="Nat. Commun.">
        <title>Phylogenomics reveals the evolutionary origins of lichenization in chlorophyte algae.</title>
        <authorList>
            <person name="Puginier C."/>
            <person name="Libourel C."/>
            <person name="Otte J."/>
            <person name="Skaloud P."/>
            <person name="Haon M."/>
            <person name="Grisel S."/>
            <person name="Petersen M."/>
            <person name="Berrin J.G."/>
            <person name="Delaux P.M."/>
            <person name="Dal Grande F."/>
            <person name="Keller J."/>
        </authorList>
    </citation>
    <scope>NUCLEOTIDE SEQUENCE [LARGE SCALE GENOMIC DNA]</scope>
    <source>
        <strain evidence="1 2">SAG 2043</strain>
    </source>
</reference>
<keyword evidence="2" id="KW-1185">Reference proteome</keyword>
<dbReference type="EMBL" id="JALJOR010000007">
    <property type="protein sequence ID" value="KAK9814483.1"/>
    <property type="molecule type" value="Genomic_DNA"/>
</dbReference>
<organism evidence="1 2">
    <name type="scientific">[Myrmecia] bisecta</name>
    <dbReference type="NCBI Taxonomy" id="41462"/>
    <lineage>
        <taxon>Eukaryota</taxon>
        <taxon>Viridiplantae</taxon>
        <taxon>Chlorophyta</taxon>
        <taxon>core chlorophytes</taxon>
        <taxon>Trebouxiophyceae</taxon>
        <taxon>Trebouxiales</taxon>
        <taxon>Trebouxiaceae</taxon>
        <taxon>Myrmecia</taxon>
    </lineage>
</organism>
<protein>
    <submittedName>
        <fullName evidence="1">Uncharacterized protein</fullName>
    </submittedName>
</protein>
<comment type="caution">
    <text evidence="1">The sequence shown here is derived from an EMBL/GenBank/DDBJ whole genome shotgun (WGS) entry which is preliminary data.</text>
</comment>
<dbReference type="AlphaFoldDB" id="A0AAW1Q0L1"/>